<evidence type="ECO:0000259" key="2">
    <source>
        <dbReference type="PROSITE" id="PS51233"/>
    </source>
</evidence>
<dbReference type="PROSITE" id="PS51233">
    <property type="entry name" value="VWFD"/>
    <property type="match status" value="1"/>
</dbReference>
<dbReference type="AlphaFoldDB" id="A0AAV2REV9"/>
<evidence type="ECO:0000256" key="1">
    <source>
        <dbReference type="SAM" id="SignalP"/>
    </source>
</evidence>
<sequence>KLGLLLLSTFHLLFGVPLYPYNNIMQSNDWKLLELRRPEKKIEKLEMPKILGISVTSLAVDYPGPYYDLFPYPHTTKTLRFWSWQVWYDPSRSTTKAVTVSMSYERPNESMESKAWGQPINPVTRLVDWGRQRLVYKRPDLFSIDPNVQRYTGKYSLEGTTFDMLRKTQTDLWKPVAQKREPLRLINAKSSVYKYVQPASGKLMASKPKPEKLVMVNSRNFMRNVNPSNVYTNTTRPFISFQGLNNKFGRGWASSDALNSYQKHQSIETLDDVEEFAMFGSHMGLHPSETDHDLHQMIWSENPNSYLDDIEILEFQPSTRNSQSDQGFTVTHGRNKSHYVPDEYAHLLQPLDEYDYEYLDSIETPTRSRKKRQSNIPFHTFPFTDTSDIITVSVDINLEGNVNKRAEFDFYWAQGGAEGRFGSHIQTEVKFTVGSGAPYMMCLNLQGTWPYLFPIHMIKDFVAASKAGNNHNFVLWLWAGEKCVIDEPALEMVGEFSLSQAGQDYINNCIVKFVGQQNCPYRMDDSAYYLLHRFYDDAIIKATWFERTPKPLVNLTHFYADFLTGLCGPLIWHNRMVRNEPNKAILKAKRRVVPDLLEWYYQYDRNAWDVEVKMPKSESYLEDLRIHKFLEDLIMPYPFIDFNNAEWIRGADAAMCRIEQDKIVTADRTVIWAGPTQCWAVASKDCMSSEEWMVLVRNDGGSLVARILWPEWGVMIDVSRDTVWINGKPVTVTDQLIGHGWKIIRQNGDMFVFFKDGQHIVRVGEFVWFMPGYLVTQRICGLCGNMNDLYYDETLGPKGCAYGDHDLLVLAWSVASCDTCNTWDLMQAKAPVYTYQKNKCKGFPMVYAFTRYGQDSKAISSCTTWFYEKRKLGEYTCIAEKPSPTCKPGCVSPSKRPENSTTCASGDTPLEELTAGPLVGPWQFKSSGLRAANPECSEVPLEYKCIRDSDADPDYDHFGECKTSLYYTIIPTYVPSMCFPANVPVFPYPGM</sequence>
<feature type="domain" description="VWFD" evidence="2">
    <location>
        <begin position="654"/>
        <end position="821"/>
    </location>
</feature>
<accession>A0AAV2REV9</accession>
<evidence type="ECO:0000313" key="4">
    <source>
        <dbReference type="Proteomes" id="UP001497623"/>
    </source>
</evidence>
<dbReference type="EMBL" id="CAXKWB010020721">
    <property type="protein sequence ID" value="CAL4122754.1"/>
    <property type="molecule type" value="Genomic_DNA"/>
</dbReference>
<organism evidence="3 4">
    <name type="scientific">Meganyctiphanes norvegica</name>
    <name type="common">Northern krill</name>
    <name type="synonym">Thysanopoda norvegica</name>
    <dbReference type="NCBI Taxonomy" id="48144"/>
    <lineage>
        <taxon>Eukaryota</taxon>
        <taxon>Metazoa</taxon>
        <taxon>Ecdysozoa</taxon>
        <taxon>Arthropoda</taxon>
        <taxon>Crustacea</taxon>
        <taxon>Multicrustacea</taxon>
        <taxon>Malacostraca</taxon>
        <taxon>Eumalacostraca</taxon>
        <taxon>Eucarida</taxon>
        <taxon>Euphausiacea</taxon>
        <taxon>Euphausiidae</taxon>
        <taxon>Meganyctiphanes</taxon>
    </lineage>
</organism>
<gene>
    <name evidence="3" type="ORF">MNOR_LOCUS23476</name>
</gene>
<keyword evidence="1" id="KW-0732">Signal</keyword>
<name>A0AAV2REV9_MEGNR</name>
<reference evidence="3 4" key="1">
    <citation type="submission" date="2024-05" db="EMBL/GenBank/DDBJ databases">
        <authorList>
            <person name="Wallberg A."/>
        </authorList>
    </citation>
    <scope>NUCLEOTIDE SEQUENCE [LARGE SCALE GENOMIC DNA]</scope>
</reference>
<keyword evidence="4" id="KW-1185">Reference proteome</keyword>
<evidence type="ECO:0000313" key="3">
    <source>
        <dbReference type="EMBL" id="CAL4122754.1"/>
    </source>
</evidence>
<dbReference type="InterPro" id="IPR001846">
    <property type="entry name" value="VWF_type-D"/>
</dbReference>
<comment type="caution">
    <text evidence="3">The sequence shown here is derived from an EMBL/GenBank/DDBJ whole genome shotgun (WGS) entry which is preliminary data.</text>
</comment>
<dbReference type="Proteomes" id="UP001497623">
    <property type="component" value="Unassembled WGS sequence"/>
</dbReference>
<feature type="chain" id="PRO_5043674141" description="VWFD domain-containing protein" evidence="1">
    <location>
        <begin position="16"/>
        <end position="991"/>
    </location>
</feature>
<proteinExistence type="predicted"/>
<feature type="non-terminal residue" evidence="3">
    <location>
        <position position="1"/>
    </location>
</feature>
<feature type="signal peptide" evidence="1">
    <location>
        <begin position="1"/>
        <end position="15"/>
    </location>
</feature>
<protein>
    <recommendedName>
        <fullName evidence="2">VWFD domain-containing protein</fullName>
    </recommendedName>
</protein>